<dbReference type="PROSITE" id="PS00455">
    <property type="entry name" value="AMP_BINDING"/>
    <property type="match status" value="1"/>
</dbReference>
<gene>
    <name evidence="4" type="ORF">SAMN05444158_4177</name>
</gene>
<feature type="domain" description="AMP-dependent synthetase/ligase" evidence="2">
    <location>
        <begin position="41"/>
        <end position="393"/>
    </location>
</feature>
<evidence type="ECO:0000313" key="4">
    <source>
        <dbReference type="EMBL" id="SDT04790.1"/>
    </source>
</evidence>
<keyword evidence="1" id="KW-1133">Transmembrane helix</keyword>
<name>A0A1H1X6T8_9BRAD</name>
<accession>A0A1H1X6T8</accession>
<dbReference type="InterPro" id="IPR020845">
    <property type="entry name" value="AMP-binding_CS"/>
</dbReference>
<dbReference type="InterPro" id="IPR050237">
    <property type="entry name" value="ATP-dep_AMP-bd_enzyme"/>
</dbReference>
<keyword evidence="1" id="KW-0812">Transmembrane</keyword>
<dbReference type="EMBL" id="LT629750">
    <property type="protein sequence ID" value="SDT04790.1"/>
    <property type="molecule type" value="Genomic_DNA"/>
</dbReference>
<feature type="domain" description="AMP-binding enzyme C-terminal" evidence="3">
    <location>
        <begin position="443"/>
        <end position="517"/>
    </location>
</feature>
<dbReference type="Pfam" id="PF00501">
    <property type="entry name" value="AMP-binding"/>
    <property type="match status" value="1"/>
</dbReference>
<proteinExistence type="predicted"/>
<dbReference type="Pfam" id="PF13193">
    <property type="entry name" value="AMP-binding_C"/>
    <property type="match status" value="1"/>
</dbReference>
<evidence type="ECO:0000259" key="3">
    <source>
        <dbReference type="Pfam" id="PF13193"/>
    </source>
</evidence>
<keyword evidence="5" id="KW-1185">Reference proteome</keyword>
<dbReference type="Gene3D" id="3.40.50.12780">
    <property type="entry name" value="N-terminal domain of ligase-like"/>
    <property type="match status" value="1"/>
</dbReference>
<reference evidence="5" key="1">
    <citation type="submission" date="2016-10" db="EMBL/GenBank/DDBJ databases">
        <authorList>
            <person name="Varghese N."/>
            <person name="Submissions S."/>
        </authorList>
    </citation>
    <scope>NUCLEOTIDE SEQUENCE [LARGE SCALE GENOMIC DNA]</scope>
    <source>
        <strain evidence="5">GAS369</strain>
    </source>
</reference>
<keyword evidence="4" id="KW-0436">Ligase</keyword>
<evidence type="ECO:0000313" key="5">
    <source>
        <dbReference type="Proteomes" id="UP000243904"/>
    </source>
</evidence>
<feature type="transmembrane region" description="Helical" evidence="1">
    <location>
        <begin position="226"/>
        <end position="249"/>
    </location>
</feature>
<dbReference type="AlphaFoldDB" id="A0A1H1X6T8"/>
<dbReference type="InterPro" id="IPR000873">
    <property type="entry name" value="AMP-dep_synth/lig_dom"/>
</dbReference>
<dbReference type="Proteomes" id="UP000243904">
    <property type="component" value="Chromosome I"/>
</dbReference>
<dbReference type="GO" id="GO:0016878">
    <property type="term" value="F:acid-thiol ligase activity"/>
    <property type="evidence" value="ECO:0007669"/>
    <property type="project" value="UniProtKB-ARBA"/>
</dbReference>
<dbReference type="PANTHER" id="PTHR43767">
    <property type="entry name" value="LONG-CHAIN-FATTY-ACID--COA LIGASE"/>
    <property type="match status" value="1"/>
</dbReference>
<dbReference type="PANTHER" id="PTHR43767:SF1">
    <property type="entry name" value="NONRIBOSOMAL PEPTIDE SYNTHASE PES1 (EUROFUNG)-RELATED"/>
    <property type="match status" value="1"/>
</dbReference>
<dbReference type="InterPro" id="IPR042099">
    <property type="entry name" value="ANL_N_sf"/>
</dbReference>
<evidence type="ECO:0000256" key="1">
    <source>
        <dbReference type="SAM" id="Phobius"/>
    </source>
</evidence>
<keyword evidence="1" id="KW-0472">Membrane</keyword>
<dbReference type="Gene3D" id="3.30.300.30">
    <property type="match status" value="1"/>
</dbReference>
<evidence type="ECO:0000259" key="2">
    <source>
        <dbReference type="Pfam" id="PF00501"/>
    </source>
</evidence>
<protein>
    <submittedName>
        <fullName evidence="4">Acyl-CoA synthetase (AMP-forming)/AMP-acid ligase II</fullName>
    </submittedName>
</protein>
<dbReference type="SUPFAM" id="SSF56801">
    <property type="entry name" value="Acetyl-CoA synthetase-like"/>
    <property type="match status" value="1"/>
</dbReference>
<dbReference type="InterPro" id="IPR025110">
    <property type="entry name" value="AMP-bd_C"/>
</dbReference>
<organism evidence="4 5">
    <name type="scientific">Bradyrhizobium canariense</name>
    <dbReference type="NCBI Taxonomy" id="255045"/>
    <lineage>
        <taxon>Bacteria</taxon>
        <taxon>Pseudomonadati</taxon>
        <taxon>Pseudomonadota</taxon>
        <taxon>Alphaproteobacteria</taxon>
        <taxon>Hyphomicrobiales</taxon>
        <taxon>Nitrobacteraceae</taxon>
        <taxon>Bradyrhizobium</taxon>
    </lineage>
</organism>
<sequence length="530" mass="57023">MKGGAIHIGRLALAKLSEPIDLAEIVAGLPGRIHQVADSYVAEFPDRMALIEDGASWTYRELDRRVTEIATVLALLGIRASDRMIIVSENCIALAGLLLAASRLDAWAIVANPRLSARELDQIRDHSGARRMFFACGVSKEAAAHASRYGAEIRQLGPLAEIGVSALNESATAEPVEADPAKQVAVLIYTSGTTGTPKGVMLTHENLLISAKTTAHFRRMDADDKVYIVLPISHIVGISLLIMTLMVGATARLVSKYDPAALAKAIAEERVTILNGVPATYQRLLEYKTVAGLKQFDRGSLRLIAVAGAPLDLDLKSRVEREFGLSLSNGYGITECSPGISGVRFDAPRNDQAVGTLLPGIEARIKTVDGKPAPNGQVGELHVRGRNVMRGYYRAPELTAKVIDADGWFNTGDLARFEGDCLYIVGRTKEMIIRSGFNVYPAEVEAVLNSHEDVVQSAVVGRSINGNEEVVAFVQLMQGSPVQAADLMAFINPQLTSYKRPSEIIVLDTLPATSTGKILKHKLAESLQGA</sequence>
<dbReference type="InterPro" id="IPR045851">
    <property type="entry name" value="AMP-bd_C_sf"/>
</dbReference>